<evidence type="ECO:0000313" key="2">
    <source>
        <dbReference type="Proteomes" id="UP001292913"/>
    </source>
</evidence>
<gene>
    <name evidence="1" type="ORF">QHG74_09480</name>
</gene>
<dbReference type="EMBL" id="JARZAK010000005">
    <property type="protein sequence ID" value="MDY7257947.1"/>
    <property type="molecule type" value="Genomic_DNA"/>
</dbReference>
<accession>A0ABU5HQV3</accession>
<sequence length="277" mass="32896">MEHSELFIIFPSYKEVEEKPHYLKSVDVMSMEDISKIVNCLDEMIHFFQNENYDGYYDGKNVQAFLFPFEIAEDYYPNIKTRFRVLMGRWGENWRNDRKQSDTENYYYYHTEIKDDTLCELTKRKKDSADESTFLLINHEAFSCSEDRIKTKCDDEDFEIEVGKAEIKSIAEWFEINRIPQRTFHLNPKHGEFGKGAHPSNKGEKVSVLMCSKGEAGILLKKAIGEDLRTLYFYDAKYNQYIEFKRESENVYHAFHLDKEDEQLIPNNIKDAIKKLF</sequence>
<reference evidence="1 2" key="1">
    <citation type="submission" date="2023-04" db="EMBL/GenBank/DDBJ databases">
        <title>Bacteroides pacosi sp. nov., isolated from the fecal material of an alpaca.</title>
        <authorList>
            <person name="Miller S."/>
            <person name="Hendry M."/>
            <person name="King J."/>
            <person name="Sankaranarayanan K."/>
            <person name="Lawson P.A."/>
        </authorList>
    </citation>
    <scope>NUCLEOTIDE SEQUENCE [LARGE SCALE GENOMIC DNA]</scope>
    <source>
        <strain evidence="1 2">A2-P53</strain>
    </source>
</reference>
<dbReference type="Proteomes" id="UP001292913">
    <property type="component" value="Unassembled WGS sequence"/>
</dbReference>
<proteinExistence type="predicted"/>
<comment type="caution">
    <text evidence="1">The sequence shown here is derived from an EMBL/GenBank/DDBJ whole genome shotgun (WGS) entry which is preliminary data.</text>
</comment>
<evidence type="ECO:0000313" key="1">
    <source>
        <dbReference type="EMBL" id="MDY7257947.1"/>
    </source>
</evidence>
<dbReference type="RefSeq" id="WP_258979869.1">
    <property type="nucleotide sequence ID" value="NZ_JARZAK010000005.1"/>
</dbReference>
<protein>
    <submittedName>
        <fullName evidence="1">Uncharacterized protein</fullName>
    </submittedName>
</protein>
<organism evidence="1 2">
    <name type="scientific">Bacteroides vicugnae</name>
    <dbReference type="NCBI Taxonomy" id="3037989"/>
    <lineage>
        <taxon>Bacteria</taxon>
        <taxon>Pseudomonadati</taxon>
        <taxon>Bacteroidota</taxon>
        <taxon>Bacteroidia</taxon>
        <taxon>Bacteroidales</taxon>
        <taxon>Bacteroidaceae</taxon>
        <taxon>Bacteroides</taxon>
    </lineage>
</organism>
<keyword evidence="2" id="KW-1185">Reference proteome</keyword>
<name>A0ABU5HQV3_9BACE</name>